<feature type="coiled-coil region" evidence="1">
    <location>
        <begin position="119"/>
        <end position="181"/>
    </location>
</feature>
<gene>
    <name evidence="4" type="primary">LOC123323888</name>
</gene>
<dbReference type="InterPro" id="IPR021885">
    <property type="entry name" value="DUF3496"/>
</dbReference>
<dbReference type="KEGG" id="nsu:123323888"/>
<organism evidence="3 4">
    <name type="scientific">Neomonachus schauinslandi</name>
    <name type="common">Hawaiian monk seal</name>
    <name type="synonym">Monachus schauinslandi</name>
    <dbReference type="NCBI Taxonomy" id="29088"/>
    <lineage>
        <taxon>Eukaryota</taxon>
        <taxon>Metazoa</taxon>
        <taxon>Chordata</taxon>
        <taxon>Craniata</taxon>
        <taxon>Vertebrata</taxon>
        <taxon>Euteleostomi</taxon>
        <taxon>Mammalia</taxon>
        <taxon>Eutheria</taxon>
        <taxon>Laurasiatheria</taxon>
        <taxon>Carnivora</taxon>
        <taxon>Caniformia</taxon>
        <taxon>Pinnipedia</taxon>
        <taxon>Phocidae</taxon>
        <taxon>Monachinae</taxon>
        <taxon>Monachini</taxon>
        <taxon>Neomonachus</taxon>
    </lineage>
</organism>
<keyword evidence="1" id="KW-0175">Coiled coil</keyword>
<evidence type="ECO:0000313" key="4">
    <source>
        <dbReference type="RefSeq" id="XP_044768349.1"/>
    </source>
</evidence>
<proteinExistence type="predicted"/>
<keyword evidence="3" id="KW-1185">Reference proteome</keyword>
<dbReference type="Pfam" id="PF12001">
    <property type="entry name" value="DUF3496"/>
    <property type="match status" value="1"/>
</dbReference>
<protein>
    <submittedName>
        <fullName evidence="4">Ankyrin repeat domain-containing protein 26-like</fullName>
    </submittedName>
</protein>
<dbReference type="GeneID" id="123323888"/>
<dbReference type="PANTHER" id="PTHR22245:SF3">
    <property type="entry name" value="COILED-COIL DOMAIN-CONTAINING PROTEIN 144A-RELATED"/>
    <property type="match status" value="1"/>
</dbReference>
<reference evidence="4" key="1">
    <citation type="submission" date="2025-08" db="UniProtKB">
        <authorList>
            <consortium name="RefSeq"/>
        </authorList>
    </citation>
    <scope>IDENTIFICATION</scope>
    <source>
        <tissue evidence="4">Blood</tissue>
    </source>
</reference>
<evidence type="ECO:0000256" key="1">
    <source>
        <dbReference type="SAM" id="Coils"/>
    </source>
</evidence>
<evidence type="ECO:0000259" key="2">
    <source>
        <dbReference type="Pfam" id="PF12001"/>
    </source>
</evidence>
<dbReference type="PANTHER" id="PTHR22245">
    <property type="entry name" value="COILED-COIL DOMAIN-CONTAINING PROTEIN 144A-RELATED"/>
    <property type="match status" value="1"/>
</dbReference>
<accession>A0A8M1MB85</accession>
<evidence type="ECO:0000313" key="3">
    <source>
        <dbReference type="Proteomes" id="UP000248481"/>
    </source>
</evidence>
<name>A0A8M1MB85_NEOSC</name>
<dbReference type="RefSeq" id="XP_044768349.1">
    <property type="nucleotide sequence ID" value="XM_044912414.1"/>
</dbReference>
<sequence length="233" mass="27385">MQVDDLTAKLETVSSKCLYLDANNQLLTQELTSMKEMQKKYEKLEKNKKKLEKQVVTLRSHVEFSMVEDNKIEQYKWELEERRLDITEKSKKANLFFQIQVESQESLGQIRETNNALIRNQMEIRIKDLEFELSRMKSSQDFYKTELEKYKQLYLEELKVRMSLTNELNKTNEKLAETSTKLLVETQQKKSLSNTIAMSPVLELPSVRNMNNSSLLNRYVAPRENLVTPTSSS</sequence>
<dbReference type="AlphaFoldDB" id="A0A8M1MB85"/>
<dbReference type="InterPro" id="IPR040118">
    <property type="entry name" value="C144A/B/C"/>
</dbReference>
<feature type="domain" description="DUF3496" evidence="2">
    <location>
        <begin position="119"/>
        <end position="225"/>
    </location>
</feature>
<dbReference type="Proteomes" id="UP000248481">
    <property type="component" value="Unplaced"/>
</dbReference>
<feature type="coiled-coil region" evidence="1">
    <location>
        <begin position="27"/>
        <end position="61"/>
    </location>
</feature>